<gene>
    <name evidence="2" type="ORF">PZE19_11880</name>
</gene>
<dbReference type="InterPro" id="IPR029052">
    <property type="entry name" value="Metallo-depent_PP-like"/>
</dbReference>
<feature type="domain" description="Calcineurin-like phosphoesterase" evidence="1">
    <location>
        <begin position="10"/>
        <end position="90"/>
    </location>
</feature>
<dbReference type="InterPro" id="IPR006186">
    <property type="entry name" value="Ser/Thr-sp_prot-phosphatase"/>
</dbReference>
<dbReference type="EMBL" id="JARRAG010000002">
    <property type="protein sequence ID" value="MDG3004475.1"/>
    <property type="molecule type" value="Genomic_DNA"/>
</dbReference>
<organism evidence="2 3">
    <name type="scientific">Paludisphaera mucosa</name>
    <dbReference type="NCBI Taxonomy" id="3030827"/>
    <lineage>
        <taxon>Bacteria</taxon>
        <taxon>Pseudomonadati</taxon>
        <taxon>Planctomycetota</taxon>
        <taxon>Planctomycetia</taxon>
        <taxon>Isosphaerales</taxon>
        <taxon>Isosphaeraceae</taxon>
        <taxon>Paludisphaera</taxon>
    </lineage>
</organism>
<dbReference type="Pfam" id="PF00149">
    <property type="entry name" value="Metallophos"/>
    <property type="match status" value="1"/>
</dbReference>
<reference evidence="2 3" key="1">
    <citation type="submission" date="2023-03" db="EMBL/GenBank/DDBJ databases">
        <title>Paludisphaera mucosa sp. nov. a novel planctomycete from northern fen.</title>
        <authorList>
            <person name="Ivanova A."/>
        </authorList>
    </citation>
    <scope>NUCLEOTIDE SEQUENCE [LARGE SCALE GENOMIC DNA]</scope>
    <source>
        <strain evidence="2 3">Pla2</strain>
    </source>
</reference>
<dbReference type="PRINTS" id="PR00114">
    <property type="entry name" value="STPHPHTASE"/>
</dbReference>
<dbReference type="SUPFAM" id="SSF56300">
    <property type="entry name" value="Metallo-dependent phosphatases"/>
    <property type="match status" value="1"/>
</dbReference>
<evidence type="ECO:0000313" key="3">
    <source>
        <dbReference type="Proteomes" id="UP001216907"/>
    </source>
</evidence>
<keyword evidence="3" id="KW-1185">Reference proteome</keyword>
<name>A0ABT6FA95_9BACT</name>
<protein>
    <submittedName>
        <fullName evidence="2">Metallophosphoesterase</fullName>
    </submittedName>
</protein>
<dbReference type="PANTHER" id="PTHR42850:SF4">
    <property type="entry name" value="ZINC-DEPENDENT ENDOPOLYPHOSPHATASE"/>
    <property type="match status" value="1"/>
</dbReference>
<accession>A0ABT6FA95</accession>
<dbReference type="PANTHER" id="PTHR42850">
    <property type="entry name" value="METALLOPHOSPHOESTERASE"/>
    <property type="match status" value="1"/>
</dbReference>
<dbReference type="InterPro" id="IPR050126">
    <property type="entry name" value="Ap4A_hydrolase"/>
</dbReference>
<evidence type="ECO:0000259" key="1">
    <source>
        <dbReference type="Pfam" id="PF00149"/>
    </source>
</evidence>
<dbReference type="Gene3D" id="3.60.21.10">
    <property type="match status" value="1"/>
</dbReference>
<proteinExistence type="predicted"/>
<sequence length="274" mass="30158">MNLADDVDYPIIAVGDLHGRRRELERLVAALERRPEWPDCALVFLGDYVDRGPDSRGTIDLVLELLRRPAGGSAVMGNHDLALIRSARLDGGPLSPYWIDRYKAIYDCEATFASYLGRPARLGVDAGPEPFDALREAMPEAHRAFLTGLRWVVEAPGHLFLHCGLSPELEAGAVEQVAALRARRWDRAAMRPRADSVTAMLWEDEYPVWLGADRSLSASPSPFPGKVQVTGHERVARPEADAVRIRLDTGGGYGEPTACLLRSPDAAPEFIRGR</sequence>
<dbReference type="RefSeq" id="WP_277860832.1">
    <property type="nucleotide sequence ID" value="NZ_JARRAG010000002.1"/>
</dbReference>
<comment type="caution">
    <text evidence="2">The sequence shown here is derived from an EMBL/GenBank/DDBJ whole genome shotgun (WGS) entry which is preliminary data.</text>
</comment>
<dbReference type="Proteomes" id="UP001216907">
    <property type="component" value="Unassembled WGS sequence"/>
</dbReference>
<dbReference type="InterPro" id="IPR004843">
    <property type="entry name" value="Calcineurin-like_PHP"/>
</dbReference>
<evidence type="ECO:0000313" key="2">
    <source>
        <dbReference type="EMBL" id="MDG3004475.1"/>
    </source>
</evidence>